<keyword evidence="1" id="KW-0805">Transcription regulation</keyword>
<keyword evidence="3" id="KW-0804">Transcription</keyword>
<name>A0ABD2YIS9_9GENT</name>
<evidence type="ECO:0000256" key="5">
    <source>
        <dbReference type="SAM" id="MobiDB-lite"/>
    </source>
</evidence>
<dbReference type="Gene3D" id="2.170.150.80">
    <property type="entry name" value="NAC domain"/>
    <property type="match status" value="1"/>
</dbReference>
<gene>
    <name evidence="7" type="ORF">ACH5RR_031624</name>
</gene>
<evidence type="ECO:0000256" key="3">
    <source>
        <dbReference type="ARBA" id="ARBA00023163"/>
    </source>
</evidence>
<dbReference type="SUPFAM" id="SSF101941">
    <property type="entry name" value="NAC domain"/>
    <property type="match status" value="1"/>
</dbReference>
<keyword evidence="2" id="KW-0238">DNA-binding</keyword>
<dbReference type="AlphaFoldDB" id="A0ABD2YIS9"/>
<dbReference type="EMBL" id="JBJUIK010000013">
    <property type="protein sequence ID" value="KAL3506242.1"/>
    <property type="molecule type" value="Genomic_DNA"/>
</dbReference>
<accession>A0ABD2YIS9</accession>
<feature type="region of interest" description="Disordered" evidence="5">
    <location>
        <begin position="1"/>
        <end position="20"/>
    </location>
</feature>
<dbReference type="PANTHER" id="PTHR31719:SF94">
    <property type="entry name" value="PROTEIN ATAF2"/>
    <property type="match status" value="1"/>
</dbReference>
<comment type="caution">
    <text evidence="7">The sequence shown here is derived from an EMBL/GenBank/DDBJ whole genome shotgun (WGS) entry which is preliminary data.</text>
</comment>
<sequence length="225" mass="25280">MASSSNCAAQGGGRGGQADKVPGASQLIAVLKNLDSKENNIPPEFLRKYVYDYHPMELSENYGNGDGPMLFFYKLPKTGTKAKRKIPSSSGQQNGQWKPTKVKSKIRDKNGSVIGTKTCLMYYESIDVSNKKIQNTGWHMNEYRLPENETENEMHEPTLCVMQYGGSKGRKIAESTQQLQHETISIGAELLLQPYSEVDMVDLRPQSPNPMLLSYDVNSVYYYTY</sequence>
<dbReference type="PANTHER" id="PTHR31719">
    <property type="entry name" value="NAC TRANSCRIPTION FACTOR 56"/>
    <property type="match status" value="1"/>
</dbReference>
<dbReference type="PROSITE" id="PS51005">
    <property type="entry name" value="NAC"/>
    <property type="match status" value="1"/>
</dbReference>
<evidence type="ECO:0000256" key="1">
    <source>
        <dbReference type="ARBA" id="ARBA00023015"/>
    </source>
</evidence>
<evidence type="ECO:0000256" key="4">
    <source>
        <dbReference type="ARBA" id="ARBA00023242"/>
    </source>
</evidence>
<evidence type="ECO:0000259" key="6">
    <source>
        <dbReference type="PROSITE" id="PS51005"/>
    </source>
</evidence>
<dbReference type="InterPro" id="IPR036093">
    <property type="entry name" value="NAC_dom_sf"/>
</dbReference>
<feature type="domain" description="NAC" evidence="6">
    <location>
        <begin position="9"/>
        <end position="165"/>
    </location>
</feature>
<evidence type="ECO:0000313" key="7">
    <source>
        <dbReference type="EMBL" id="KAL3506242.1"/>
    </source>
</evidence>
<keyword evidence="4" id="KW-0539">Nucleus</keyword>
<dbReference type="GO" id="GO:0003677">
    <property type="term" value="F:DNA binding"/>
    <property type="evidence" value="ECO:0007669"/>
    <property type="project" value="UniProtKB-KW"/>
</dbReference>
<dbReference type="InterPro" id="IPR003441">
    <property type="entry name" value="NAC-dom"/>
</dbReference>
<organism evidence="7 8">
    <name type="scientific">Cinchona calisaya</name>
    <dbReference type="NCBI Taxonomy" id="153742"/>
    <lineage>
        <taxon>Eukaryota</taxon>
        <taxon>Viridiplantae</taxon>
        <taxon>Streptophyta</taxon>
        <taxon>Embryophyta</taxon>
        <taxon>Tracheophyta</taxon>
        <taxon>Spermatophyta</taxon>
        <taxon>Magnoliopsida</taxon>
        <taxon>eudicotyledons</taxon>
        <taxon>Gunneridae</taxon>
        <taxon>Pentapetalae</taxon>
        <taxon>asterids</taxon>
        <taxon>lamiids</taxon>
        <taxon>Gentianales</taxon>
        <taxon>Rubiaceae</taxon>
        <taxon>Cinchonoideae</taxon>
        <taxon>Cinchoneae</taxon>
        <taxon>Cinchona</taxon>
    </lineage>
</organism>
<reference evidence="7 8" key="1">
    <citation type="submission" date="2024-11" db="EMBL/GenBank/DDBJ databases">
        <title>A near-complete genome assembly of Cinchona calisaya.</title>
        <authorList>
            <person name="Lian D.C."/>
            <person name="Zhao X.W."/>
            <person name="Wei L."/>
        </authorList>
    </citation>
    <scope>NUCLEOTIDE SEQUENCE [LARGE SCALE GENOMIC DNA]</scope>
    <source>
        <tissue evidence="7">Nenye</tissue>
    </source>
</reference>
<evidence type="ECO:0000313" key="8">
    <source>
        <dbReference type="Proteomes" id="UP001630127"/>
    </source>
</evidence>
<proteinExistence type="predicted"/>
<feature type="region of interest" description="Disordered" evidence="5">
    <location>
        <begin position="82"/>
        <end position="105"/>
    </location>
</feature>
<feature type="compositionally biased region" description="Polar residues" evidence="5">
    <location>
        <begin position="87"/>
        <end position="97"/>
    </location>
</feature>
<dbReference type="Proteomes" id="UP001630127">
    <property type="component" value="Unassembled WGS sequence"/>
</dbReference>
<protein>
    <recommendedName>
        <fullName evidence="6">NAC domain-containing protein</fullName>
    </recommendedName>
</protein>
<dbReference type="Pfam" id="PF02365">
    <property type="entry name" value="NAM"/>
    <property type="match status" value="1"/>
</dbReference>
<evidence type="ECO:0000256" key="2">
    <source>
        <dbReference type="ARBA" id="ARBA00023125"/>
    </source>
</evidence>
<keyword evidence="8" id="KW-1185">Reference proteome</keyword>